<evidence type="ECO:0000313" key="4">
    <source>
        <dbReference type="Proteomes" id="UP000734511"/>
    </source>
</evidence>
<feature type="signal peptide" evidence="2">
    <location>
        <begin position="1"/>
        <end position="19"/>
    </location>
</feature>
<gene>
    <name evidence="3" type="ORF">HCN08_02095</name>
</gene>
<dbReference type="RefSeq" id="WP_167981049.1">
    <property type="nucleotide sequence ID" value="NZ_JAATEJ010000001.1"/>
</dbReference>
<dbReference type="PROSITE" id="PS51257">
    <property type="entry name" value="PROKAR_LIPOPROTEIN"/>
    <property type="match status" value="1"/>
</dbReference>
<sequence>MRIRIAAAALAAAALLTLAACSDKDTDSKAPKTPAATPTAVDTAGMEADLGIPSKPTGTALKLYLAAVTAVDPSLKLDTDSSLVDAGRNQCMALRGGAQNPDHLAAERFGNDAHPLTDAQGKALNAALRATLCPQ</sequence>
<dbReference type="Proteomes" id="UP000734511">
    <property type="component" value="Unassembled WGS sequence"/>
</dbReference>
<evidence type="ECO:0000313" key="3">
    <source>
        <dbReference type="EMBL" id="NJP42211.1"/>
    </source>
</evidence>
<dbReference type="EMBL" id="JAATEJ010000001">
    <property type="protein sequence ID" value="NJP42211.1"/>
    <property type="molecule type" value="Genomic_DNA"/>
</dbReference>
<evidence type="ECO:0000256" key="1">
    <source>
        <dbReference type="SAM" id="MobiDB-lite"/>
    </source>
</evidence>
<feature type="chain" id="PRO_5046128643" description="DUF732 domain-containing protein" evidence="2">
    <location>
        <begin position="20"/>
        <end position="135"/>
    </location>
</feature>
<keyword evidence="4" id="KW-1185">Reference proteome</keyword>
<accession>A0ABX0ZKM2</accession>
<name>A0ABX0ZKM2_9ACTN</name>
<keyword evidence="2" id="KW-0732">Signal</keyword>
<feature type="compositionally biased region" description="Low complexity" evidence="1">
    <location>
        <begin position="31"/>
        <end position="44"/>
    </location>
</feature>
<comment type="caution">
    <text evidence="3">The sequence shown here is derived from an EMBL/GenBank/DDBJ whole genome shotgun (WGS) entry which is preliminary data.</text>
</comment>
<organism evidence="3 4">
    <name type="scientific">Actinacidiphila epipremni</name>
    <dbReference type="NCBI Taxonomy" id="2053013"/>
    <lineage>
        <taxon>Bacteria</taxon>
        <taxon>Bacillati</taxon>
        <taxon>Actinomycetota</taxon>
        <taxon>Actinomycetes</taxon>
        <taxon>Kitasatosporales</taxon>
        <taxon>Streptomycetaceae</taxon>
        <taxon>Actinacidiphila</taxon>
    </lineage>
</organism>
<reference evidence="3 4" key="1">
    <citation type="submission" date="2020-03" db="EMBL/GenBank/DDBJ databases">
        <title>WGS of actinomycetes isolated from Thailand.</title>
        <authorList>
            <person name="Thawai C."/>
        </authorList>
    </citation>
    <scope>NUCLEOTIDE SEQUENCE [LARGE SCALE GENOMIC DNA]</scope>
    <source>
        <strain evidence="3 4">PRB2-1</strain>
    </source>
</reference>
<feature type="region of interest" description="Disordered" evidence="1">
    <location>
        <begin position="24"/>
        <end position="48"/>
    </location>
</feature>
<evidence type="ECO:0008006" key="5">
    <source>
        <dbReference type="Google" id="ProtNLM"/>
    </source>
</evidence>
<proteinExistence type="predicted"/>
<protein>
    <recommendedName>
        <fullName evidence="5">DUF732 domain-containing protein</fullName>
    </recommendedName>
</protein>
<evidence type="ECO:0000256" key="2">
    <source>
        <dbReference type="SAM" id="SignalP"/>
    </source>
</evidence>